<dbReference type="EnsemblPlants" id="OBART05G25320.1">
    <property type="protein sequence ID" value="OBART05G25320.1"/>
    <property type="gene ID" value="OBART05G25320"/>
</dbReference>
<reference evidence="1" key="1">
    <citation type="journal article" date="2009" name="Rice">
        <title>De Novo Next Generation Sequencing of Plant Genomes.</title>
        <authorList>
            <person name="Rounsley S."/>
            <person name="Marri P.R."/>
            <person name="Yu Y."/>
            <person name="He R."/>
            <person name="Sisneros N."/>
            <person name="Goicoechea J.L."/>
            <person name="Lee S.J."/>
            <person name="Angelova A."/>
            <person name="Kudrna D."/>
            <person name="Luo M."/>
            <person name="Affourtit J."/>
            <person name="Desany B."/>
            <person name="Knight J."/>
            <person name="Niazi F."/>
            <person name="Egholm M."/>
            <person name="Wing R.A."/>
        </authorList>
    </citation>
    <scope>NUCLEOTIDE SEQUENCE [LARGE SCALE GENOMIC DNA]</scope>
    <source>
        <strain evidence="1">cv. IRGC 105608</strain>
    </source>
</reference>
<evidence type="ECO:0000313" key="1">
    <source>
        <dbReference type="EnsemblPlants" id="OBART05G25320.1"/>
    </source>
</evidence>
<evidence type="ECO:0000313" key="2">
    <source>
        <dbReference type="Proteomes" id="UP000026960"/>
    </source>
</evidence>
<proteinExistence type="predicted"/>
<keyword evidence="2" id="KW-1185">Reference proteome</keyword>
<protein>
    <submittedName>
        <fullName evidence="1">Uncharacterized protein</fullName>
    </submittedName>
</protein>
<reference evidence="1" key="2">
    <citation type="submission" date="2015-03" db="UniProtKB">
        <authorList>
            <consortium name="EnsemblPlants"/>
        </authorList>
    </citation>
    <scope>IDENTIFICATION</scope>
</reference>
<accession>A0A0D3GAM7</accession>
<sequence>DFTRRYPWLRLSSPPTAAVAAACPVLLLFSGDEGTARPAREAVRPRHHPRLQEVEVEPVREHVAAADRGGEHQGGGWVVRREAHRLRLQGQDEEQRLHHPLHLGQGHPPARQLRCRPRQVPVQPPAHLHGQEGPRLHVPQQHLKASKVSCLCCETDSCHRGGFYIS</sequence>
<dbReference type="PaxDb" id="65489-OBART05G25320.1"/>
<organism evidence="1">
    <name type="scientific">Oryza barthii</name>
    <dbReference type="NCBI Taxonomy" id="65489"/>
    <lineage>
        <taxon>Eukaryota</taxon>
        <taxon>Viridiplantae</taxon>
        <taxon>Streptophyta</taxon>
        <taxon>Embryophyta</taxon>
        <taxon>Tracheophyta</taxon>
        <taxon>Spermatophyta</taxon>
        <taxon>Magnoliopsida</taxon>
        <taxon>Liliopsida</taxon>
        <taxon>Poales</taxon>
        <taxon>Poaceae</taxon>
        <taxon>BOP clade</taxon>
        <taxon>Oryzoideae</taxon>
        <taxon>Oryzeae</taxon>
        <taxon>Oryzinae</taxon>
        <taxon>Oryza</taxon>
    </lineage>
</organism>
<dbReference type="AlphaFoldDB" id="A0A0D3GAM7"/>
<dbReference type="Gramene" id="OBART05G25320.1">
    <property type="protein sequence ID" value="OBART05G25320.1"/>
    <property type="gene ID" value="OBART05G25320"/>
</dbReference>
<dbReference type="HOGENOM" id="CLU_1629647_0_0_1"/>
<name>A0A0D3GAM7_9ORYZ</name>
<dbReference type="Proteomes" id="UP000026960">
    <property type="component" value="Chromosome 5"/>
</dbReference>